<name>U5VWY8_9ACTN</name>
<protein>
    <submittedName>
        <fullName evidence="1">Uncharacterized protein</fullName>
    </submittedName>
</protein>
<reference evidence="1 2" key="1">
    <citation type="journal article" date="2014" name="J. Biotechnol.">
        <title>Complete genome sequence of the actinobacterium Actinoplanes friuliensis HAG 010964, producer of the lipopeptide antibiotic friulimycin.</title>
        <authorList>
            <person name="Ruckert C."/>
            <person name="Szczepanowski R."/>
            <person name="Albersmeier A."/>
            <person name="Goesmann A."/>
            <person name="Fischer N."/>
            <person name="Steinkamper A."/>
            <person name="Puhler A."/>
            <person name="Biener R."/>
            <person name="Schwartz D."/>
            <person name="Kalinowski J."/>
        </authorList>
    </citation>
    <scope>NUCLEOTIDE SEQUENCE [LARGE SCALE GENOMIC DNA]</scope>
    <source>
        <strain evidence="1 2">DSM 7358</strain>
    </source>
</reference>
<dbReference type="EMBL" id="CP006272">
    <property type="protein sequence ID" value="AGZ41508.1"/>
    <property type="molecule type" value="Genomic_DNA"/>
</dbReference>
<gene>
    <name evidence="1" type="ORF">AFR_16130</name>
</gene>
<dbReference type="Proteomes" id="UP000017746">
    <property type="component" value="Chromosome"/>
</dbReference>
<evidence type="ECO:0000313" key="1">
    <source>
        <dbReference type="EMBL" id="AGZ41508.1"/>
    </source>
</evidence>
<dbReference type="PATRIC" id="fig|1246995.3.peg.3273"/>
<accession>U5VWY8</accession>
<dbReference type="KEGG" id="afs:AFR_16130"/>
<dbReference type="HOGENOM" id="CLU_201567_0_0_11"/>
<evidence type="ECO:0000313" key="2">
    <source>
        <dbReference type="Proteomes" id="UP000017746"/>
    </source>
</evidence>
<dbReference type="STRING" id="1246995.AFR_16130"/>
<proteinExistence type="predicted"/>
<dbReference type="OrthoDB" id="3297978at2"/>
<dbReference type="AlphaFoldDB" id="U5VWY8"/>
<keyword evidence="2" id="KW-1185">Reference proteome</keyword>
<sequence>MDDVLLAYSTGRADALAGERNADHAAHPATGADYRMGFLDGRIEIFRMLAGVREILDGSD</sequence>
<organism evidence="1 2">
    <name type="scientific">Actinoplanes friuliensis DSM 7358</name>
    <dbReference type="NCBI Taxonomy" id="1246995"/>
    <lineage>
        <taxon>Bacteria</taxon>
        <taxon>Bacillati</taxon>
        <taxon>Actinomycetota</taxon>
        <taxon>Actinomycetes</taxon>
        <taxon>Micromonosporales</taxon>
        <taxon>Micromonosporaceae</taxon>
        <taxon>Actinoplanes</taxon>
    </lineage>
</organism>
<dbReference type="RefSeq" id="WP_023361583.1">
    <property type="nucleotide sequence ID" value="NC_022657.1"/>
</dbReference>